<dbReference type="EMBL" id="DXFT01000199">
    <property type="protein sequence ID" value="HIX04459.1"/>
    <property type="molecule type" value="Genomic_DNA"/>
</dbReference>
<dbReference type="GO" id="GO:0032259">
    <property type="term" value="P:methylation"/>
    <property type="evidence" value="ECO:0007669"/>
    <property type="project" value="UniProtKB-KW"/>
</dbReference>
<evidence type="ECO:0000256" key="5">
    <source>
        <dbReference type="HAMAP-Rule" id="MF_01813"/>
    </source>
</evidence>
<keyword evidence="4 5" id="KW-0949">S-adenosyl-L-methionine</keyword>
<evidence type="ECO:0000313" key="7">
    <source>
        <dbReference type="Proteomes" id="UP000824202"/>
    </source>
</evidence>
<dbReference type="PANTHER" id="PTHR43591">
    <property type="entry name" value="METHYLTRANSFERASE"/>
    <property type="match status" value="1"/>
</dbReference>
<proteinExistence type="inferred from homology"/>
<evidence type="ECO:0000256" key="1">
    <source>
        <dbReference type="ARBA" id="ARBA00022428"/>
    </source>
</evidence>
<evidence type="ECO:0000313" key="6">
    <source>
        <dbReference type="EMBL" id="HIX04459.1"/>
    </source>
</evidence>
<comment type="catalytic activity">
    <reaction evidence="5">
        <text>a 2-demethylmenaquinol + S-adenosyl-L-methionine = a menaquinol + S-adenosyl-L-homocysteine + H(+)</text>
        <dbReference type="Rhea" id="RHEA:42640"/>
        <dbReference type="Rhea" id="RHEA-COMP:9539"/>
        <dbReference type="Rhea" id="RHEA-COMP:9563"/>
        <dbReference type="ChEBI" id="CHEBI:15378"/>
        <dbReference type="ChEBI" id="CHEBI:18151"/>
        <dbReference type="ChEBI" id="CHEBI:55437"/>
        <dbReference type="ChEBI" id="CHEBI:57856"/>
        <dbReference type="ChEBI" id="CHEBI:59789"/>
        <dbReference type="EC" id="2.1.1.163"/>
    </reaction>
</comment>
<dbReference type="PROSITE" id="PS51608">
    <property type="entry name" value="SAM_MT_UBIE"/>
    <property type="match status" value="1"/>
</dbReference>
<keyword evidence="3 5" id="KW-0808">Transferase</keyword>
<dbReference type="InterPro" id="IPR029063">
    <property type="entry name" value="SAM-dependent_MTases_sf"/>
</dbReference>
<comment type="caution">
    <text evidence="6">The sequence shown here is derived from an EMBL/GenBank/DDBJ whole genome shotgun (WGS) entry which is preliminary data.</text>
</comment>
<dbReference type="InterPro" id="IPR004033">
    <property type="entry name" value="UbiE/COQ5_MeTrFase"/>
</dbReference>
<dbReference type="InterPro" id="IPR023576">
    <property type="entry name" value="UbiE/COQ5_MeTrFase_CS"/>
</dbReference>
<accession>A0A9D1V1T8</accession>
<dbReference type="PROSITE" id="PS01184">
    <property type="entry name" value="UBIE_2"/>
    <property type="match status" value="1"/>
</dbReference>
<comment type="function">
    <text evidence="5">Methyltransferase required for the conversion of demethylmenaquinol (DMKH2) to menaquinol (MKH2).</text>
</comment>
<feature type="binding site" evidence="5">
    <location>
        <position position="75"/>
    </location>
    <ligand>
        <name>S-adenosyl-L-methionine</name>
        <dbReference type="ChEBI" id="CHEBI:59789"/>
    </ligand>
</feature>
<feature type="binding site" evidence="5">
    <location>
        <position position="56"/>
    </location>
    <ligand>
        <name>S-adenosyl-L-methionine</name>
        <dbReference type="ChEBI" id="CHEBI:59789"/>
    </ligand>
</feature>
<dbReference type="NCBIfam" id="TIGR01934">
    <property type="entry name" value="MenG_MenH_UbiE"/>
    <property type="match status" value="1"/>
</dbReference>
<protein>
    <recommendedName>
        <fullName evidence="5">Demethylmenaquinone methyltransferase</fullName>
        <ecNumber evidence="5">2.1.1.163</ecNumber>
    </recommendedName>
</protein>
<dbReference type="Gene3D" id="3.40.50.150">
    <property type="entry name" value="Vaccinia Virus protein VP39"/>
    <property type="match status" value="1"/>
</dbReference>
<comment type="pathway">
    <text evidence="5">Quinol/quinone metabolism; menaquinone biosynthesis; menaquinol from 1,4-dihydroxy-2-naphthoate: step 2/2.</text>
</comment>
<dbReference type="SUPFAM" id="SSF53335">
    <property type="entry name" value="S-adenosyl-L-methionine-dependent methyltransferases"/>
    <property type="match status" value="1"/>
</dbReference>
<keyword evidence="1 5" id="KW-0474">Menaquinone biosynthesis</keyword>
<reference evidence="6" key="1">
    <citation type="journal article" date="2021" name="PeerJ">
        <title>Extensive microbial diversity within the chicken gut microbiome revealed by metagenomics and culture.</title>
        <authorList>
            <person name="Gilroy R."/>
            <person name="Ravi A."/>
            <person name="Getino M."/>
            <person name="Pursley I."/>
            <person name="Horton D.L."/>
            <person name="Alikhan N.F."/>
            <person name="Baker D."/>
            <person name="Gharbi K."/>
            <person name="Hall N."/>
            <person name="Watson M."/>
            <person name="Adriaenssens E.M."/>
            <person name="Foster-Nyarko E."/>
            <person name="Jarju S."/>
            <person name="Secka A."/>
            <person name="Antonio M."/>
            <person name="Oren A."/>
            <person name="Chaudhuri R.R."/>
            <person name="La Ragione R."/>
            <person name="Hildebrand F."/>
            <person name="Pallen M.J."/>
        </authorList>
    </citation>
    <scope>NUCLEOTIDE SEQUENCE</scope>
    <source>
        <strain evidence="6">23274</strain>
    </source>
</reference>
<dbReference type="AlphaFoldDB" id="A0A9D1V1T8"/>
<dbReference type="HAMAP" id="MF_01813">
    <property type="entry name" value="MenG_UbiE_methyltr"/>
    <property type="match status" value="1"/>
</dbReference>
<evidence type="ECO:0000256" key="2">
    <source>
        <dbReference type="ARBA" id="ARBA00022603"/>
    </source>
</evidence>
<evidence type="ECO:0000256" key="4">
    <source>
        <dbReference type="ARBA" id="ARBA00022691"/>
    </source>
</evidence>
<evidence type="ECO:0000256" key="3">
    <source>
        <dbReference type="ARBA" id="ARBA00022679"/>
    </source>
</evidence>
<dbReference type="NCBIfam" id="NF001244">
    <property type="entry name" value="PRK00216.1-5"/>
    <property type="match status" value="1"/>
</dbReference>
<name>A0A9D1V1T8_9BACT</name>
<dbReference type="Pfam" id="PF01209">
    <property type="entry name" value="Ubie_methyltran"/>
    <property type="match status" value="1"/>
</dbReference>
<sequence>MAKKEVVEGIFNDIAPKYDLLNHLLSLNIDKGWRRKAMRCVEEDGKGHLLDVACGTGDFSIAACRAGVRQVTGIDISANMVNIGRKKVAEAGLAGQIDLRSGDSEAMEFSDNTFDTVTVAFGVRNFEHLEQGLREMYRVLRPGGKVIILEFSMPEHFPMKQLYKFYFRRVLPVVGGWVSGNRGAYTYLPESVMKFPQGRAFLDIMARCGFQGAARHKLTFGIASLYTGKK</sequence>
<reference evidence="6" key="2">
    <citation type="submission" date="2021-04" db="EMBL/GenBank/DDBJ databases">
        <authorList>
            <person name="Gilroy R."/>
        </authorList>
    </citation>
    <scope>NUCLEOTIDE SEQUENCE</scope>
    <source>
        <strain evidence="6">23274</strain>
    </source>
</reference>
<organism evidence="6 7">
    <name type="scientific">Candidatus Odoribacter faecigallinarum</name>
    <dbReference type="NCBI Taxonomy" id="2838706"/>
    <lineage>
        <taxon>Bacteria</taxon>
        <taxon>Pseudomonadati</taxon>
        <taxon>Bacteroidota</taxon>
        <taxon>Bacteroidia</taxon>
        <taxon>Bacteroidales</taxon>
        <taxon>Odoribacteraceae</taxon>
        <taxon>Odoribacter</taxon>
    </lineage>
</organism>
<dbReference type="CDD" id="cd02440">
    <property type="entry name" value="AdoMet_MTases"/>
    <property type="match status" value="1"/>
</dbReference>
<dbReference type="PANTHER" id="PTHR43591:SF24">
    <property type="entry name" value="2-METHOXY-6-POLYPRENYL-1,4-BENZOQUINOL METHYLASE, MITOCHONDRIAL"/>
    <property type="match status" value="1"/>
</dbReference>
<keyword evidence="2 5" id="KW-0489">Methyltransferase</keyword>
<dbReference type="GO" id="GO:0009234">
    <property type="term" value="P:menaquinone biosynthetic process"/>
    <property type="evidence" value="ECO:0007669"/>
    <property type="project" value="UniProtKB-UniRule"/>
</dbReference>
<dbReference type="GO" id="GO:0043770">
    <property type="term" value="F:demethylmenaquinone methyltransferase activity"/>
    <property type="evidence" value="ECO:0007669"/>
    <property type="project" value="UniProtKB-UniRule"/>
</dbReference>
<dbReference type="EC" id="2.1.1.163" evidence="5"/>
<comment type="caution">
    <text evidence="5">Lacks conserved residue(s) required for the propagation of feature annotation.</text>
</comment>
<dbReference type="Proteomes" id="UP000824202">
    <property type="component" value="Unassembled WGS sequence"/>
</dbReference>
<gene>
    <name evidence="6" type="primary">ubiE</name>
    <name evidence="5" type="synonym">menG</name>
    <name evidence="6" type="ORF">H9863_10160</name>
</gene>
<feature type="binding site" evidence="5">
    <location>
        <begin position="103"/>
        <end position="104"/>
    </location>
    <ligand>
        <name>S-adenosyl-L-methionine</name>
        <dbReference type="ChEBI" id="CHEBI:59789"/>
    </ligand>
</feature>
<dbReference type="PROSITE" id="PS01183">
    <property type="entry name" value="UBIE_1"/>
    <property type="match status" value="1"/>
</dbReference>
<comment type="similarity">
    <text evidence="5">Belongs to the class I-like SAM-binding methyltransferase superfamily. MenG/UbiE family.</text>
</comment>